<dbReference type="Proteomes" id="UP000196368">
    <property type="component" value="Unassembled WGS sequence"/>
</dbReference>
<evidence type="ECO:0000256" key="2">
    <source>
        <dbReference type="ARBA" id="ARBA00022490"/>
    </source>
</evidence>
<feature type="binding site" evidence="10">
    <location>
        <position position="900"/>
    </location>
    <ligand>
        <name>Zn(2+)</name>
        <dbReference type="ChEBI" id="CHEBI:29105"/>
    </ligand>
</feature>
<evidence type="ECO:0000256" key="1">
    <source>
        <dbReference type="ARBA" id="ARBA00006887"/>
    </source>
</evidence>
<keyword evidence="4 10" id="KW-0547">Nucleotide-binding</keyword>
<feature type="short sequence motif" description="'KMSKS' region" evidence="10">
    <location>
        <begin position="606"/>
        <end position="610"/>
    </location>
</feature>
<dbReference type="GO" id="GO:0000049">
    <property type="term" value="F:tRNA binding"/>
    <property type="evidence" value="ECO:0007669"/>
    <property type="project" value="InterPro"/>
</dbReference>
<dbReference type="InterPro" id="IPR013155">
    <property type="entry name" value="M/V/L/I-tRNA-synth_anticd-bd"/>
</dbReference>
<dbReference type="Gene3D" id="1.10.10.830">
    <property type="entry name" value="Ile-tRNA synthetase CP2 domain-like"/>
    <property type="match status" value="1"/>
</dbReference>
<dbReference type="InterPro" id="IPR002301">
    <property type="entry name" value="Ile-tRNA-ligase"/>
</dbReference>
<keyword evidence="6 10" id="KW-0648">Protein biosynthesis</keyword>
<keyword evidence="7 10" id="KW-0030">Aminoacyl-tRNA synthetase</keyword>
<dbReference type="GO" id="GO:0002161">
    <property type="term" value="F:aminoacyl-tRNA deacylase activity"/>
    <property type="evidence" value="ECO:0007669"/>
    <property type="project" value="InterPro"/>
</dbReference>
<feature type="short sequence motif" description="'HIGH' region" evidence="10">
    <location>
        <begin position="60"/>
        <end position="70"/>
    </location>
</feature>
<evidence type="ECO:0000313" key="14">
    <source>
        <dbReference type="Proteomes" id="UP000196368"/>
    </source>
</evidence>
<evidence type="ECO:0000256" key="6">
    <source>
        <dbReference type="ARBA" id="ARBA00022917"/>
    </source>
</evidence>
<dbReference type="GO" id="GO:0004822">
    <property type="term" value="F:isoleucine-tRNA ligase activity"/>
    <property type="evidence" value="ECO:0007669"/>
    <property type="project" value="UniProtKB-UniRule"/>
</dbReference>
<keyword evidence="2 10" id="KW-0963">Cytoplasm</keyword>
<dbReference type="InterPro" id="IPR014729">
    <property type="entry name" value="Rossmann-like_a/b/a_fold"/>
</dbReference>
<dbReference type="NCBIfam" id="TIGR00392">
    <property type="entry name" value="ileS"/>
    <property type="match status" value="1"/>
</dbReference>
<evidence type="ECO:0000256" key="8">
    <source>
        <dbReference type="ARBA" id="ARBA00025217"/>
    </source>
</evidence>
<dbReference type="InterPro" id="IPR009008">
    <property type="entry name" value="Val/Leu/Ile-tRNA-synth_edit"/>
</dbReference>
<dbReference type="SUPFAM" id="SSF47323">
    <property type="entry name" value="Anticodon-binding domain of a subclass of class I aminoacyl-tRNA synthetases"/>
    <property type="match status" value="1"/>
</dbReference>
<evidence type="ECO:0000256" key="3">
    <source>
        <dbReference type="ARBA" id="ARBA00022598"/>
    </source>
</evidence>
<dbReference type="CDD" id="cd07960">
    <property type="entry name" value="Anticodon_Ia_Ile_BEm"/>
    <property type="match status" value="1"/>
</dbReference>
<reference evidence="14" key="1">
    <citation type="submission" date="2017-04" db="EMBL/GenBank/DDBJ databases">
        <title>Function of individual gut microbiota members based on whole genome sequencing of pure cultures obtained from chicken caecum.</title>
        <authorList>
            <person name="Medvecky M."/>
            <person name="Cejkova D."/>
            <person name="Polansky O."/>
            <person name="Karasova D."/>
            <person name="Kubasova T."/>
            <person name="Cizek A."/>
            <person name="Rychlik I."/>
        </authorList>
    </citation>
    <scope>NUCLEOTIDE SEQUENCE [LARGE SCALE GENOMIC DNA]</scope>
    <source>
        <strain evidence="14">An273</strain>
    </source>
</reference>
<organism evidence="13 14">
    <name type="scientific">Candidatus Avelusimicrobium gallicola</name>
    <dbReference type="NCBI Taxonomy" id="2562704"/>
    <lineage>
        <taxon>Bacteria</taxon>
        <taxon>Pseudomonadati</taxon>
        <taxon>Elusimicrobiota</taxon>
        <taxon>Elusimicrobia</taxon>
        <taxon>Elusimicrobiales</taxon>
        <taxon>Elusimicrobiaceae</taxon>
        <taxon>Candidatus Avelusimicrobium</taxon>
    </lineage>
</organism>
<name>A0A1Y4DDX9_9BACT</name>
<dbReference type="GO" id="GO:0005524">
    <property type="term" value="F:ATP binding"/>
    <property type="evidence" value="ECO:0007669"/>
    <property type="project" value="UniProtKB-UniRule"/>
</dbReference>
<evidence type="ECO:0000256" key="10">
    <source>
        <dbReference type="HAMAP-Rule" id="MF_02002"/>
    </source>
</evidence>
<dbReference type="RefSeq" id="WP_087286369.1">
    <property type="nucleotide sequence ID" value="NZ_NFJD01000001.1"/>
</dbReference>
<dbReference type="AlphaFoldDB" id="A0A1Y4DDX9"/>
<sequence length="939" mass="106383">MAKNKYSHTVLLPKTDFPMRAGLAQKEPKILEFWQSIHLYEAMLKKNEAGKHFVLHDGPPYANGKIHIGHALDKTIKDIIIKSRAMTGYYTPYVPGWDCHGLPIEQALLKELKQDKKHITDVPAFRKKARAFAAKFIDLQRQGFKRLGVQGDWDNPYLTMSPRYEGITIGVFLDLIEKGYVYKGQKTITWCSHCETALADAETEYKDVKSSSIYLRFKLVDPKKEIFGDLDYTKPVSLAVWTTTPWTIPSNMAAAVSNTEDYAVLKDEKTGEYYIVAEKLAEEFLKNTGLDCTQAGKVAGADLVGLKYYHPLTHKENPVIWTDFVTMDAGVGIVHIAPGHGEDDFRAGKQWGLETFCPVDEKGCYTKEAGVFEGMHVFDANPLMVKKLDELGALIKEQEITHSYPHCWRCHNPIIFRATEQWFMSIDKDGLRQKLMDNLSNVKFYPAGGEERMRSMIALRPDWCLSRQRFWGTPVTVLYCKKCGKPQVNHELFAFIKERAMKEGSDFWFIDPVEKLMPQGYHCECGCGEFRKETDILDVWLDSGVSWAAVVKDRGMSFPADVYSEGSDQHRGWFQSSYIPSFTLEGTAPFKTILTHGMVLDQQGRPMHKSLGNSVDPEDVINKYGADILRLWVAFSDYQGDVRISDEILGGPVDTYRKIRNTVRYALGNLSDYDPALHRVPAKELAEMDQYMLGRLNELIQEVHAGYSEFNFRRAIRAITDFCILDLSSFMLDASKDRLYTLGASSAARRSAQTVLAEIAVTLLQLMAPVLSFTAEEAWQELRKTALGRDLPQSIFLSNMPANASMIPDVKLEEKWNKIRRVRETVQKVLEETRQKGVIGSSLEAKVTFKTSNPEMKAFLEETKALWPEIAIVSEVEIADGKEELEVTAEHAAGQKCARCWQWKREVGSVPGHADLCARCADVLEKEGIKVEEEEQVRA</sequence>
<dbReference type="EMBL" id="NFJD01000001">
    <property type="protein sequence ID" value="OUO57307.1"/>
    <property type="molecule type" value="Genomic_DNA"/>
</dbReference>
<dbReference type="PRINTS" id="PR00984">
    <property type="entry name" value="TRNASYNTHILE"/>
</dbReference>
<protein>
    <recommendedName>
        <fullName evidence="10">Isoleucine--tRNA ligase</fullName>
        <ecNumber evidence="10">6.1.1.5</ecNumber>
    </recommendedName>
    <alternativeName>
        <fullName evidence="10">Isoleucyl-tRNA synthetase</fullName>
        <shortName evidence="10">IleRS</shortName>
    </alternativeName>
</protein>
<keyword evidence="14" id="KW-1185">Reference proteome</keyword>
<evidence type="ECO:0000256" key="5">
    <source>
        <dbReference type="ARBA" id="ARBA00022840"/>
    </source>
</evidence>
<comment type="similarity">
    <text evidence="1 10">Belongs to the class-I aminoacyl-tRNA synthetase family. IleS type 1 subfamily.</text>
</comment>
<dbReference type="Pfam" id="PF00133">
    <property type="entry name" value="tRNA-synt_1"/>
    <property type="match status" value="1"/>
</dbReference>
<dbReference type="GO" id="GO:0008270">
    <property type="term" value="F:zinc ion binding"/>
    <property type="evidence" value="ECO:0007669"/>
    <property type="project" value="UniProtKB-UniRule"/>
</dbReference>
<feature type="binding site" evidence="10">
    <location>
        <position position="917"/>
    </location>
    <ligand>
        <name>Zn(2+)</name>
        <dbReference type="ChEBI" id="CHEBI:29105"/>
    </ligand>
</feature>
<comment type="domain">
    <text evidence="10">IleRS has two distinct active sites: one for aminoacylation and one for editing. The misactivated valine is translocated from the active site to the editing site, which sterically excludes the correctly activated isoleucine. The single editing site contains two valyl binding pockets, one specific for each substrate (Val-AMP or Val-tRNA(Ile)).</text>
</comment>
<dbReference type="PROSITE" id="PS00178">
    <property type="entry name" value="AA_TRNA_LIGASE_I"/>
    <property type="match status" value="1"/>
</dbReference>
<evidence type="ECO:0000256" key="4">
    <source>
        <dbReference type="ARBA" id="ARBA00022741"/>
    </source>
</evidence>
<accession>A0A1Y4DDX9</accession>
<dbReference type="OrthoDB" id="9810365at2"/>
<dbReference type="SUPFAM" id="SSF52374">
    <property type="entry name" value="Nucleotidylyl transferase"/>
    <property type="match status" value="1"/>
</dbReference>
<comment type="subcellular location">
    <subcellularLocation>
        <location evidence="10">Cytoplasm</location>
    </subcellularLocation>
</comment>
<keyword evidence="5 10" id="KW-0067">ATP-binding</keyword>
<dbReference type="GO" id="GO:0005829">
    <property type="term" value="C:cytosol"/>
    <property type="evidence" value="ECO:0007669"/>
    <property type="project" value="TreeGrafter"/>
</dbReference>
<dbReference type="Gene3D" id="1.10.730.20">
    <property type="match status" value="1"/>
</dbReference>
<dbReference type="InterPro" id="IPR023585">
    <property type="entry name" value="Ile-tRNA-ligase_type1"/>
</dbReference>
<evidence type="ECO:0000259" key="11">
    <source>
        <dbReference type="Pfam" id="PF00133"/>
    </source>
</evidence>
<dbReference type="FunFam" id="3.40.50.620:FF:000092">
    <property type="entry name" value="Isoleucine--tRNA ligase"/>
    <property type="match status" value="1"/>
</dbReference>
<dbReference type="HAMAP" id="MF_02002">
    <property type="entry name" value="Ile_tRNA_synth_type1"/>
    <property type="match status" value="1"/>
</dbReference>
<dbReference type="PANTHER" id="PTHR42765">
    <property type="entry name" value="SOLEUCYL-TRNA SYNTHETASE"/>
    <property type="match status" value="1"/>
</dbReference>
<dbReference type="InterPro" id="IPR050081">
    <property type="entry name" value="Ile-tRNA_ligase"/>
</dbReference>
<evidence type="ECO:0000313" key="13">
    <source>
        <dbReference type="EMBL" id="OUO57307.1"/>
    </source>
</evidence>
<proteinExistence type="inferred from homology"/>
<keyword evidence="3 10" id="KW-0436">Ligase</keyword>
<dbReference type="GO" id="GO:0006428">
    <property type="term" value="P:isoleucyl-tRNA aminoacylation"/>
    <property type="evidence" value="ECO:0007669"/>
    <property type="project" value="UniProtKB-UniRule"/>
</dbReference>
<feature type="binding site" evidence="10">
    <location>
        <position position="920"/>
    </location>
    <ligand>
        <name>Zn(2+)</name>
        <dbReference type="ChEBI" id="CHEBI:29105"/>
    </ligand>
</feature>
<dbReference type="InterPro" id="IPR009080">
    <property type="entry name" value="tRNAsynth_Ia_anticodon-bd"/>
</dbReference>
<evidence type="ECO:0000259" key="12">
    <source>
        <dbReference type="Pfam" id="PF08264"/>
    </source>
</evidence>
<dbReference type="InterPro" id="IPR033708">
    <property type="entry name" value="Anticodon_Ile_BEm"/>
</dbReference>
<feature type="domain" description="Aminoacyl-tRNA synthetase class Ia" evidence="11">
    <location>
        <begin position="29"/>
        <end position="645"/>
    </location>
</feature>
<dbReference type="EC" id="6.1.1.5" evidence="10"/>
<feature type="binding site" evidence="10">
    <location>
        <position position="897"/>
    </location>
    <ligand>
        <name>Zn(2+)</name>
        <dbReference type="ChEBI" id="CHEBI:29105"/>
    </ligand>
</feature>
<feature type="binding site" evidence="10">
    <location>
        <position position="565"/>
    </location>
    <ligand>
        <name>L-isoleucyl-5'-AMP</name>
        <dbReference type="ChEBI" id="CHEBI:178002"/>
    </ligand>
</feature>
<dbReference type="Gene3D" id="3.40.50.620">
    <property type="entry name" value="HUPs"/>
    <property type="match status" value="2"/>
</dbReference>
<evidence type="ECO:0000256" key="7">
    <source>
        <dbReference type="ARBA" id="ARBA00023146"/>
    </source>
</evidence>
<comment type="subunit">
    <text evidence="10">Monomer.</text>
</comment>
<feature type="domain" description="Methionyl/Valyl/Leucyl/Isoleucyl-tRNA synthetase anticodon-binding" evidence="12">
    <location>
        <begin position="689"/>
        <end position="847"/>
    </location>
</feature>
<comment type="catalytic activity">
    <reaction evidence="9 10">
        <text>tRNA(Ile) + L-isoleucine + ATP = L-isoleucyl-tRNA(Ile) + AMP + diphosphate</text>
        <dbReference type="Rhea" id="RHEA:11060"/>
        <dbReference type="Rhea" id="RHEA-COMP:9666"/>
        <dbReference type="Rhea" id="RHEA-COMP:9695"/>
        <dbReference type="ChEBI" id="CHEBI:30616"/>
        <dbReference type="ChEBI" id="CHEBI:33019"/>
        <dbReference type="ChEBI" id="CHEBI:58045"/>
        <dbReference type="ChEBI" id="CHEBI:78442"/>
        <dbReference type="ChEBI" id="CHEBI:78528"/>
        <dbReference type="ChEBI" id="CHEBI:456215"/>
        <dbReference type="EC" id="6.1.1.5"/>
    </reaction>
</comment>
<keyword evidence="10" id="KW-0479">Metal-binding</keyword>
<evidence type="ECO:0000256" key="9">
    <source>
        <dbReference type="ARBA" id="ARBA00048359"/>
    </source>
</evidence>
<comment type="function">
    <text evidence="8 10">Catalyzes the attachment of isoleucine to tRNA(Ile). As IleRS can inadvertently accommodate and process structurally similar amino acids such as valine, to avoid such errors it has two additional distinct tRNA(Ile)-dependent editing activities. One activity is designated as 'pretransfer' editing and involves the hydrolysis of activated Val-AMP. The other activity is designated 'posttransfer' editing and involves deacylation of mischarged Val-tRNA(Ile).</text>
</comment>
<dbReference type="PANTHER" id="PTHR42765:SF1">
    <property type="entry name" value="ISOLEUCINE--TRNA LIGASE, MITOCHONDRIAL"/>
    <property type="match status" value="1"/>
</dbReference>
<comment type="cofactor">
    <cofactor evidence="10">
        <name>Zn(2+)</name>
        <dbReference type="ChEBI" id="CHEBI:29105"/>
    </cofactor>
    <text evidence="10">Binds 1 zinc ion per subunit.</text>
</comment>
<gene>
    <name evidence="10" type="primary">ileS</name>
    <name evidence="13" type="ORF">B5F75_00580</name>
</gene>
<dbReference type="Pfam" id="PF08264">
    <property type="entry name" value="Anticodon_1"/>
    <property type="match status" value="1"/>
</dbReference>
<comment type="caution">
    <text evidence="13">The sequence shown here is derived from an EMBL/GenBank/DDBJ whole genome shotgun (WGS) entry which is preliminary data.</text>
</comment>
<dbReference type="SUPFAM" id="SSF50677">
    <property type="entry name" value="ValRS/IleRS/LeuRS editing domain"/>
    <property type="match status" value="1"/>
</dbReference>
<dbReference type="CDD" id="cd00818">
    <property type="entry name" value="IleRS_core"/>
    <property type="match status" value="1"/>
</dbReference>
<feature type="binding site" evidence="10">
    <location>
        <position position="609"/>
    </location>
    <ligand>
        <name>ATP</name>
        <dbReference type="ChEBI" id="CHEBI:30616"/>
    </ligand>
</feature>
<dbReference type="InterPro" id="IPR002300">
    <property type="entry name" value="aa-tRNA-synth_Ia"/>
</dbReference>
<keyword evidence="10" id="KW-0862">Zinc</keyword>
<dbReference type="InterPro" id="IPR001412">
    <property type="entry name" value="aa-tRNA-synth_I_CS"/>
</dbReference>